<evidence type="ECO:0000313" key="3">
    <source>
        <dbReference type="Proteomes" id="UP000199701"/>
    </source>
</evidence>
<sequence length="265" mass="28089">MLNLIQADLFKMRKSPVIKILFGITTLCAIVMTIMAYLIPQGVIGDKYTGIGFLFSDLNVISILGAVLAGILICGDFENKTIHEAVTSGCNRGAIIVSKAVVFFSALAFILIPYAIITGIALGTGAKFDMGAVSAGFLNILSKDSGIALSASGILKILAAMLTLMLVYMAQLSLCVPLAFVLKKPVLVVVNYYGLSIGSGQLAILSSSSPVLKNILSWTPFGGNYSFLTMNSGPGDLLKAIVVCFICIIIMIVIAFSLFRKSEIK</sequence>
<feature type="transmembrane region" description="Helical" evidence="1">
    <location>
        <begin position="146"/>
        <end position="174"/>
    </location>
</feature>
<feature type="transmembrane region" description="Helical" evidence="1">
    <location>
        <begin position="186"/>
        <end position="204"/>
    </location>
</feature>
<feature type="transmembrane region" description="Helical" evidence="1">
    <location>
        <begin position="20"/>
        <end position="39"/>
    </location>
</feature>
<proteinExistence type="predicted"/>
<organism evidence="2 3">
    <name type="scientific">[Clostridium] fimetarium</name>
    <dbReference type="NCBI Taxonomy" id="99656"/>
    <lineage>
        <taxon>Bacteria</taxon>
        <taxon>Bacillati</taxon>
        <taxon>Bacillota</taxon>
        <taxon>Clostridia</taxon>
        <taxon>Lachnospirales</taxon>
        <taxon>Lachnospiraceae</taxon>
    </lineage>
</organism>
<keyword evidence="1" id="KW-1133">Transmembrane helix</keyword>
<feature type="transmembrane region" description="Helical" evidence="1">
    <location>
        <begin position="101"/>
        <end position="126"/>
    </location>
</feature>
<dbReference type="RefSeq" id="WP_092455334.1">
    <property type="nucleotide sequence ID" value="NZ_FOJI01000012.1"/>
</dbReference>
<dbReference type="OrthoDB" id="1738593at2"/>
<keyword evidence="1" id="KW-0812">Transmembrane</keyword>
<keyword evidence="1" id="KW-0472">Membrane</keyword>
<dbReference type="Proteomes" id="UP000199701">
    <property type="component" value="Unassembled WGS sequence"/>
</dbReference>
<dbReference type="STRING" id="99656.SAMN05421659_11214"/>
<dbReference type="EMBL" id="FOJI01000012">
    <property type="protein sequence ID" value="SEW35772.1"/>
    <property type="molecule type" value="Genomic_DNA"/>
</dbReference>
<feature type="transmembrane region" description="Helical" evidence="1">
    <location>
        <begin position="237"/>
        <end position="259"/>
    </location>
</feature>
<protein>
    <submittedName>
        <fullName evidence="2">ABC-2 type transport system permease protein</fullName>
    </submittedName>
</protein>
<feature type="transmembrane region" description="Helical" evidence="1">
    <location>
        <begin position="51"/>
        <end position="74"/>
    </location>
</feature>
<dbReference type="AlphaFoldDB" id="A0A1I0R6U3"/>
<accession>A0A1I0R6U3</accession>
<evidence type="ECO:0000313" key="2">
    <source>
        <dbReference type="EMBL" id="SEW35772.1"/>
    </source>
</evidence>
<dbReference type="PANTHER" id="PTHR37305">
    <property type="entry name" value="INTEGRAL MEMBRANE PROTEIN-RELATED"/>
    <property type="match status" value="1"/>
</dbReference>
<name>A0A1I0R6U3_9FIRM</name>
<gene>
    <name evidence="2" type="ORF">SAMN05421659_11214</name>
</gene>
<keyword evidence="3" id="KW-1185">Reference proteome</keyword>
<evidence type="ECO:0000256" key="1">
    <source>
        <dbReference type="SAM" id="Phobius"/>
    </source>
</evidence>
<dbReference type="PANTHER" id="PTHR37305:SF1">
    <property type="entry name" value="MEMBRANE PROTEIN"/>
    <property type="match status" value="1"/>
</dbReference>
<reference evidence="2 3" key="1">
    <citation type="submission" date="2016-10" db="EMBL/GenBank/DDBJ databases">
        <authorList>
            <person name="de Groot N.N."/>
        </authorList>
    </citation>
    <scope>NUCLEOTIDE SEQUENCE [LARGE SCALE GENOMIC DNA]</scope>
    <source>
        <strain evidence="2 3">DSM 9179</strain>
    </source>
</reference>